<reference evidence="1" key="1">
    <citation type="journal article" date="2023" name="Mol. Phylogenet. Evol.">
        <title>Genome-scale phylogeny and comparative genomics of the fungal order Sordariales.</title>
        <authorList>
            <person name="Hensen N."/>
            <person name="Bonometti L."/>
            <person name="Westerberg I."/>
            <person name="Brannstrom I.O."/>
            <person name="Guillou S."/>
            <person name="Cros-Aarteil S."/>
            <person name="Calhoun S."/>
            <person name="Haridas S."/>
            <person name="Kuo A."/>
            <person name="Mondo S."/>
            <person name="Pangilinan J."/>
            <person name="Riley R."/>
            <person name="LaButti K."/>
            <person name="Andreopoulos B."/>
            <person name="Lipzen A."/>
            <person name="Chen C."/>
            <person name="Yan M."/>
            <person name="Daum C."/>
            <person name="Ng V."/>
            <person name="Clum A."/>
            <person name="Steindorff A."/>
            <person name="Ohm R.A."/>
            <person name="Martin F."/>
            <person name="Silar P."/>
            <person name="Natvig D.O."/>
            <person name="Lalanne C."/>
            <person name="Gautier V."/>
            <person name="Ament-Velasquez S.L."/>
            <person name="Kruys A."/>
            <person name="Hutchinson M.I."/>
            <person name="Powell A.J."/>
            <person name="Barry K."/>
            <person name="Miller A.N."/>
            <person name="Grigoriev I.V."/>
            <person name="Debuchy R."/>
            <person name="Gladieux P."/>
            <person name="Hiltunen Thoren M."/>
            <person name="Johannesson H."/>
        </authorList>
    </citation>
    <scope>NUCLEOTIDE SEQUENCE</scope>
    <source>
        <strain evidence="1">CBS 123565</strain>
    </source>
</reference>
<dbReference type="EMBL" id="MU853431">
    <property type="protein sequence ID" value="KAK4130826.1"/>
    <property type="molecule type" value="Genomic_DNA"/>
</dbReference>
<evidence type="ECO:0000313" key="1">
    <source>
        <dbReference type="EMBL" id="KAK4130826.1"/>
    </source>
</evidence>
<dbReference type="Proteomes" id="UP001304895">
    <property type="component" value="Unassembled WGS sequence"/>
</dbReference>
<accession>A0AAN6UDY2</accession>
<comment type="caution">
    <text evidence="1">The sequence shown here is derived from an EMBL/GenBank/DDBJ whole genome shotgun (WGS) entry which is preliminary data.</text>
</comment>
<proteinExistence type="predicted"/>
<sequence length="183" mass="20952">MTHEGPTPPARDPAPWTWRCHECYSEYPLACTRRCLECSHILCTARATTTATTARSKRRRQQGCRAEFDYDGWAAWGAFRRTVATQGATKDAISTSVPTSRRRRKLDADCDKFATWDSRSKLTAGGSYTSVWRPVARAEYERVVRRKEEMYVQGHHNCWLHCDYPSECLRAVDAARRRGRGAC</sequence>
<organism evidence="1 2">
    <name type="scientific">Trichocladium antarcticum</name>
    <dbReference type="NCBI Taxonomy" id="1450529"/>
    <lineage>
        <taxon>Eukaryota</taxon>
        <taxon>Fungi</taxon>
        <taxon>Dikarya</taxon>
        <taxon>Ascomycota</taxon>
        <taxon>Pezizomycotina</taxon>
        <taxon>Sordariomycetes</taxon>
        <taxon>Sordariomycetidae</taxon>
        <taxon>Sordariales</taxon>
        <taxon>Chaetomiaceae</taxon>
        <taxon>Trichocladium</taxon>
    </lineage>
</organism>
<reference evidence="1" key="2">
    <citation type="submission" date="2023-05" db="EMBL/GenBank/DDBJ databases">
        <authorList>
            <consortium name="Lawrence Berkeley National Laboratory"/>
            <person name="Steindorff A."/>
            <person name="Hensen N."/>
            <person name="Bonometti L."/>
            <person name="Westerberg I."/>
            <person name="Brannstrom I.O."/>
            <person name="Guillou S."/>
            <person name="Cros-Aarteil S."/>
            <person name="Calhoun S."/>
            <person name="Haridas S."/>
            <person name="Kuo A."/>
            <person name="Mondo S."/>
            <person name="Pangilinan J."/>
            <person name="Riley R."/>
            <person name="Labutti K."/>
            <person name="Andreopoulos B."/>
            <person name="Lipzen A."/>
            <person name="Chen C."/>
            <person name="Yanf M."/>
            <person name="Daum C."/>
            <person name="Ng V."/>
            <person name="Clum A."/>
            <person name="Ohm R."/>
            <person name="Martin F."/>
            <person name="Silar P."/>
            <person name="Natvig D."/>
            <person name="Lalanne C."/>
            <person name="Gautier V."/>
            <person name="Ament-Velasquez S.L."/>
            <person name="Kruys A."/>
            <person name="Hutchinson M.I."/>
            <person name="Powell A.J."/>
            <person name="Barry K."/>
            <person name="Miller A.N."/>
            <person name="Grigoriev I.V."/>
            <person name="Debuchy R."/>
            <person name="Gladieux P."/>
            <person name="Thoren M.H."/>
            <person name="Johannesson H."/>
        </authorList>
    </citation>
    <scope>NUCLEOTIDE SEQUENCE</scope>
    <source>
        <strain evidence="1">CBS 123565</strain>
    </source>
</reference>
<dbReference type="AlphaFoldDB" id="A0AAN6UDY2"/>
<protein>
    <submittedName>
        <fullName evidence="1">Uncharacterized protein</fullName>
    </submittedName>
</protein>
<evidence type="ECO:0000313" key="2">
    <source>
        <dbReference type="Proteomes" id="UP001304895"/>
    </source>
</evidence>
<keyword evidence="2" id="KW-1185">Reference proteome</keyword>
<gene>
    <name evidence="1" type="ORF">BT67DRAFT_445303</name>
</gene>
<name>A0AAN6UDY2_9PEZI</name>